<dbReference type="PROSITE" id="PS51352">
    <property type="entry name" value="THIOREDOXIN_2"/>
    <property type="match status" value="1"/>
</dbReference>
<dbReference type="OrthoDB" id="9799347at2"/>
<protein>
    <submittedName>
        <fullName evidence="2">TlpA family protein disulfide reductase</fullName>
    </submittedName>
</protein>
<dbReference type="AlphaFoldDB" id="A0A4U1BA87"/>
<feature type="domain" description="Thioredoxin" evidence="1">
    <location>
        <begin position="20"/>
        <end position="166"/>
    </location>
</feature>
<dbReference type="InterPro" id="IPR036249">
    <property type="entry name" value="Thioredoxin-like_sf"/>
</dbReference>
<dbReference type="Gene3D" id="3.40.30.10">
    <property type="entry name" value="Glutaredoxin"/>
    <property type="match status" value="1"/>
</dbReference>
<dbReference type="SUPFAM" id="SSF52833">
    <property type="entry name" value="Thioredoxin-like"/>
    <property type="match status" value="1"/>
</dbReference>
<keyword evidence="3" id="KW-1185">Reference proteome</keyword>
<dbReference type="Proteomes" id="UP000307999">
    <property type="component" value="Unassembled WGS sequence"/>
</dbReference>
<dbReference type="EMBL" id="SWDB01000004">
    <property type="protein sequence ID" value="TKB47047.1"/>
    <property type="molecule type" value="Genomic_DNA"/>
</dbReference>
<evidence type="ECO:0000313" key="2">
    <source>
        <dbReference type="EMBL" id="TKB47047.1"/>
    </source>
</evidence>
<dbReference type="InterPro" id="IPR013766">
    <property type="entry name" value="Thioredoxin_domain"/>
</dbReference>
<dbReference type="RefSeq" id="WP_136734398.1">
    <property type="nucleotide sequence ID" value="NZ_SWDB01000004.1"/>
</dbReference>
<dbReference type="GO" id="GO:0016491">
    <property type="term" value="F:oxidoreductase activity"/>
    <property type="evidence" value="ECO:0007669"/>
    <property type="project" value="InterPro"/>
</dbReference>
<dbReference type="PANTHER" id="PTHR42852">
    <property type="entry name" value="THIOL:DISULFIDE INTERCHANGE PROTEIN DSBE"/>
    <property type="match status" value="1"/>
</dbReference>
<dbReference type="InterPro" id="IPR050553">
    <property type="entry name" value="Thioredoxin_ResA/DsbE_sf"/>
</dbReference>
<name>A0A4U1BA87_9GAMM</name>
<sequence>MSKAISIFLCSLVVLAGFGLYSMLGQAQSEARSSTGNIAEQQLKQLLEQHQGDVIYLDFWASWCIPCRKSFPWMNEMQSKYQDQGFKVITINLDVDKSFAKEFLKQYPADFTVIYDPEGKIGEAYQLKGMPTSYVIGRDGSVVREEVGFFEDKVAEYEQKLVEILNAQP</sequence>
<organism evidence="2 3">
    <name type="scientific">Thalassotalea mangrovi</name>
    <dbReference type="NCBI Taxonomy" id="2572245"/>
    <lineage>
        <taxon>Bacteria</taxon>
        <taxon>Pseudomonadati</taxon>
        <taxon>Pseudomonadota</taxon>
        <taxon>Gammaproteobacteria</taxon>
        <taxon>Alteromonadales</taxon>
        <taxon>Colwelliaceae</taxon>
        <taxon>Thalassotalea</taxon>
    </lineage>
</organism>
<comment type="caution">
    <text evidence="2">The sequence shown here is derived from an EMBL/GenBank/DDBJ whole genome shotgun (WGS) entry which is preliminary data.</text>
</comment>
<evidence type="ECO:0000313" key="3">
    <source>
        <dbReference type="Proteomes" id="UP000307999"/>
    </source>
</evidence>
<reference evidence="2 3" key="1">
    <citation type="submission" date="2019-04" db="EMBL/GenBank/DDBJ databases">
        <title>Thalassotalea guangxiensis sp. nov., isolated from sediment of the coastal wetland.</title>
        <authorList>
            <person name="Zheng S."/>
            <person name="Zhang D."/>
        </authorList>
    </citation>
    <scope>NUCLEOTIDE SEQUENCE [LARGE SCALE GENOMIC DNA]</scope>
    <source>
        <strain evidence="2 3">ZS-4</strain>
    </source>
</reference>
<dbReference type="PANTHER" id="PTHR42852:SF18">
    <property type="entry name" value="CHROMOSOME UNDETERMINED SCAFFOLD_47, WHOLE GENOME SHOTGUN SEQUENCE"/>
    <property type="match status" value="1"/>
</dbReference>
<accession>A0A4U1BA87</accession>
<dbReference type="InterPro" id="IPR013740">
    <property type="entry name" value="Redoxin"/>
</dbReference>
<dbReference type="Pfam" id="PF08534">
    <property type="entry name" value="Redoxin"/>
    <property type="match status" value="1"/>
</dbReference>
<proteinExistence type="predicted"/>
<dbReference type="CDD" id="cd02966">
    <property type="entry name" value="TlpA_like_family"/>
    <property type="match status" value="1"/>
</dbReference>
<evidence type="ECO:0000259" key="1">
    <source>
        <dbReference type="PROSITE" id="PS51352"/>
    </source>
</evidence>
<gene>
    <name evidence="2" type="ORF">E8M12_01960</name>
</gene>